<accession>A0A0A1YNC3</accession>
<evidence type="ECO:0000259" key="3">
    <source>
        <dbReference type="PROSITE" id="PS50893"/>
    </source>
</evidence>
<feature type="domain" description="ABC transporter" evidence="3">
    <location>
        <begin position="264"/>
        <end position="510"/>
    </location>
</feature>
<name>A0A0A1YNC3_9PSED</name>
<evidence type="ECO:0000256" key="1">
    <source>
        <dbReference type="ARBA" id="ARBA00022741"/>
    </source>
</evidence>
<keyword evidence="1" id="KW-0547">Nucleotide-binding</keyword>
<dbReference type="CDD" id="cd03215">
    <property type="entry name" value="ABC_Carb_Monos_II"/>
    <property type="match status" value="1"/>
</dbReference>
<dbReference type="eggNOG" id="COG3845">
    <property type="taxonomic scope" value="Bacteria"/>
</dbReference>
<dbReference type="RefSeq" id="WP_025163241.1">
    <property type="nucleotide sequence ID" value="NZ_AWSQ01000001.1"/>
</dbReference>
<dbReference type="InterPro" id="IPR050107">
    <property type="entry name" value="ABC_carbohydrate_import_ATPase"/>
</dbReference>
<dbReference type="InterPro" id="IPR003439">
    <property type="entry name" value="ABC_transporter-like_ATP-bd"/>
</dbReference>
<protein>
    <submittedName>
        <fullName evidence="4">ABC transporter</fullName>
    </submittedName>
</protein>
<dbReference type="InterPro" id="IPR003593">
    <property type="entry name" value="AAA+_ATPase"/>
</dbReference>
<feature type="domain" description="ABC transporter" evidence="3">
    <location>
        <begin position="16"/>
        <end position="247"/>
    </location>
</feature>
<dbReference type="SUPFAM" id="SSF52540">
    <property type="entry name" value="P-loop containing nucleoside triphosphate hydrolases"/>
    <property type="match status" value="2"/>
</dbReference>
<evidence type="ECO:0000313" key="5">
    <source>
        <dbReference type="Proteomes" id="UP000030063"/>
    </source>
</evidence>
<comment type="caution">
    <text evidence="4">The sequence shown here is derived from an EMBL/GenBank/DDBJ whole genome shotgun (WGS) entry which is preliminary data.</text>
</comment>
<dbReference type="PANTHER" id="PTHR43790:SF4">
    <property type="entry name" value="GUANOSINE IMPORT ATP-BINDING PROTEIN NUPO"/>
    <property type="match status" value="1"/>
</dbReference>
<gene>
    <name evidence="4" type="ORF">TMS3_0100350</name>
</gene>
<dbReference type="CDD" id="cd03216">
    <property type="entry name" value="ABC_Carb_Monos_I"/>
    <property type="match status" value="1"/>
</dbReference>
<dbReference type="PANTHER" id="PTHR43790">
    <property type="entry name" value="CARBOHYDRATE TRANSPORT ATP-BINDING PROTEIN MG119-RELATED"/>
    <property type="match status" value="1"/>
</dbReference>
<dbReference type="PROSITE" id="PS50893">
    <property type="entry name" value="ABC_TRANSPORTER_2"/>
    <property type="match status" value="2"/>
</dbReference>
<organism evidence="4 5">
    <name type="scientific">Pseudomonas taeanensis MS-3</name>
    <dbReference type="NCBI Taxonomy" id="1395571"/>
    <lineage>
        <taxon>Bacteria</taxon>
        <taxon>Pseudomonadati</taxon>
        <taxon>Pseudomonadota</taxon>
        <taxon>Gammaproteobacteria</taxon>
        <taxon>Pseudomonadales</taxon>
        <taxon>Pseudomonadaceae</taxon>
        <taxon>Pseudomonas</taxon>
    </lineage>
</organism>
<keyword evidence="2" id="KW-0067">ATP-binding</keyword>
<dbReference type="InterPro" id="IPR017871">
    <property type="entry name" value="ABC_transporter-like_CS"/>
</dbReference>
<sequence>MKPEHAAAASDAQPRLILQGIRKVYPAVVANDGIDLRVMPGEIHAVLGENGAGKSTLMKIIYGVTRQTSGEMFWEGQPVTVENPAHARSLGIGMVFQHFSLFETLTVLENVALALPGNPDLADLARRIESVSTRYGLPVDPRRHVHALSVGERQRVEIVRCLLQNPRLLIMDEPTSVLTPQAVRVLFETLRRLASEGCAILYISHKLDEIQELCHSATVLRGGKVTGACIPSAETPKSMARLMIGKDLPACVHTAGQADGEVRLKLAGLSQASPDPFGTALKDLQLEVRSGEIVGIAGVSGNGQAELLAAISGEIPLSEAGPVQICGNQAGRLSPDQRRQIGLCFVPEERLGRGAVPSMALSDNAILTAAAAKGLVKHGLIDFRAAKAFASECIERFNVKCGGPAAQARSLSGGNLQKYIMGREIMQAPKLLVAAQPTWGVDVGAAAFIRQQIIDLRNAGCAVLVVSEELDELFEICDRIAVIADGRLSPTRPLAETSVEDIGVWMSGMWPGAESAPAAPSDQSTSDL</sequence>
<proteinExistence type="predicted"/>
<dbReference type="GO" id="GO:0016887">
    <property type="term" value="F:ATP hydrolysis activity"/>
    <property type="evidence" value="ECO:0007669"/>
    <property type="project" value="InterPro"/>
</dbReference>
<dbReference type="PROSITE" id="PS00211">
    <property type="entry name" value="ABC_TRANSPORTER_1"/>
    <property type="match status" value="2"/>
</dbReference>
<dbReference type="OrthoDB" id="9776369at2"/>
<reference evidence="4 5" key="1">
    <citation type="journal article" date="2014" name="Genome Announc.">
        <title>Draft Genome Sequence of Petroleum Oil-Degrading Marine Bacterium Pseudomonas taeanensis Strain MS-3, Isolated from a Crude Oil-Contaminated Seashore.</title>
        <authorList>
            <person name="Lee S.Y."/>
            <person name="Kim S.H."/>
            <person name="Lee D.G."/>
            <person name="Shin S."/>
            <person name="Yun S.H."/>
            <person name="Choi C.W."/>
            <person name="Chung Y.H."/>
            <person name="Choi J.S."/>
            <person name="Kahng H.Y."/>
            <person name="Kim S.I."/>
        </authorList>
    </citation>
    <scope>NUCLEOTIDE SEQUENCE [LARGE SCALE GENOMIC DNA]</scope>
    <source>
        <strain evidence="4 5">MS-3</strain>
    </source>
</reference>
<dbReference type="GO" id="GO:0005524">
    <property type="term" value="F:ATP binding"/>
    <property type="evidence" value="ECO:0007669"/>
    <property type="project" value="UniProtKB-KW"/>
</dbReference>
<dbReference type="EMBL" id="AWSQ01000001">
    <property type="protein sequence ID" value="KFX70428.1"/>
    <property type="molecule type" value="Genomic_DNA"/>
</dbReference>
<dbReference type="InterPro" id="IPR027417">
    <property type="entry name" value="P-loop_NTPase"/>
</dbReference>
<dbReference type="AlphaFoldDB" id="A0A0A1YNC3"/>
<dbReference type="Pfam" id="PF00005">
    <property type="entry name" value="ABC_tran"/>
    <property type="match status" value="2"/>
</dbReference>
<evidence type="ECO:0000313" key="4">
    <source>
        <dbReference type="EMBL" id="KFX70428.1"/>
    </source>
</evidence>
<evidence type="ECO:0000256" key="2">
    <source>
        <dbReference type="ARBA" id="ARBA00022840"/>
    </source>
</evidence>
<dbReference type="SMART" id="SM00382">
    <property type="entry name" value="AAA"/>
    <property type="match status" value="1"/>
</dbReference>
<dbReference type="STRING" id="1395571.TMS3_0100350"/>
<keyword evidence="5" id="KW-1185">Reference proteome</keyword>
<dbReference type="Proteomes" id="UP000030063">
    <property type="component" value="Unassembled WGS sequence"/>
</dbReference>
<dbReference type="Gene3D" id="3.40.50.300">
    <property type="entry name" value="P-loop containing nucleotide triphosphate hydrolases"/>
    <property type="match status" value="2"/>
</dbReference>